<keyword evidence="2" id="KW-0560">Oxidoreductase</keyword>
<name>A0A7W7VHV3_9PSEU</name>
<accession>A0A7W7VHV3</accession>
<dbReference type="EC" id="1.1.1.122" evidence="2"/>
<dbReference type="InterPro" id="IPR044477">
    <property type="entry name" value="FDH-like"/>
</dbReference>
<proteinExistence type="predicted"/>
<gene>
    <name evidence="2" type="ORF">FHR82_007161</name>
</gene>
<dbReference type="SUPFAM" id="SSF51430">
    <property type="entry name" value="NAD(P)-linked oxidoreductase"/>
    <property type="match status" value="1"/>
</dbReference>
<dbReference type="AlphaFoldDB" id="A0A7W7VHV3"/>
<evidence type="ECO:0000313" key="3">
    <source>
        <dbReference type="Proteomes" id="UP000520767"/>
    </source>
</evidence>
<dbReference type="Pfam" id="PF00248">
    <property type="entry name" value="Aldo_ket_red"/>
    <property type="match status" value="1"/>
</dbReference>
<organism evidence="2 3">
    <name type="scientific">Actinophytocola algeriensis</name>
    <dbReference type="NCBI Taxonomy" id="1768010"/>
    <lineage>
        <taxon>Bacteria</taxon>
        <taxon>Bacillati</taxon>
        <taxon>Actinomycetota</taxon>
        <taxon>Actinomycetes</taxon>
        <taxon>Pseudonocardiales</taxon>
        <taxon>Pseudonocardiaceae</taxon>
    </lineage>
</organism>
<feature type="domain" description="NADP-dependent oxidoreductase" evidence="1">
    <location>
        <begin position="11"/>
        <end position="295"/>
    </location>
</feature>
<dbReference type="CDD" id="cd19162">
    <property type="entry name" value="AKR_FDH"/>
    <property type="match status" value="1"/>
</dbReference>
<dbReference type="Gene3D" id="3.20.20.100">
    <property type="entry name" value="NADP-dependent oxidoreductase domain"/>
    <property type="match status" value="1"/>
</dbReference>
<dbReference type="InterPro" id="IPR023210">
    <property type="entry name" value="NADP_OxRdtase_dom"/>
</dbReference>
<dbReference type="PANTHER" id="PTHR42686">
    <property type="entry name" value="GH17980P-RELATED"/>
    <property type="match status" value="1"/>
</dbReference>
<evidence type="ECO:0000259" key="1">
    <source>
        <dbReference type="Pfam" id="PF00248"/>
    </source>
</evidence>
<dbReference type="InterPro" id="IPR036812">
    <property type="entry name" value="NAD(P)_OxRdtase_dom_sf"/>
</dbReference>
<comment type="caution">
    <text evidence="2">The sequence shown here is derived from an EMBL/GenBank/DDBJ whole genome shotgun (WGS) entry which is preliminary data.</text>
</comment>
<reference evidence="2 3" key="1">
    <citation type="submission" date="2020-08" db="EMBL/GenBank/DDBJ databases">
        <title>Genomic Encyclopedia of Type Strains, Phase III (KMG-III): the genomes of soil and plant-associated and newly described type strains.</title>
        <authorList>
            <person name="Whitman W."/>
        </authorList>
    </citation>
    <scope>NUCLEOTIDE SEQUENCE [LARGE SCALE GENOMIC DNA]</scope>
    <source>
        <strain evidence="2 3">CECT 8960</strain>
    </source>
</reference>
<sequence length="297" mass="30733">MSGACAQGAALAFGCGPIGGRGDAGRAESLAALDAAWAGGIRHFDTAPSYGDGAGERLLGAALRRFPRAEVTVSSKVGRVRMAIADPYGPDTSRREPLFDFTSAAVRRSVATSLDRLGLDRLDLVLVHDPDQHLDVTLAETVPALREMPEVGAVGVGTTSVATAGALLGVVDVVMIANAWSLTRRDAAGLLDRCAAAGVAVLAAAPFDSGLLADGTAKYLYRDAPADVLARVRVMAAVCEAHGVRLPQAALRFPLRHPAVSRVVAGMRSAAEVRENLALIGTPVPEALWAALDQLVT</sequence>
<dbReference type="PANTHER" id="PTHR42686:SF1">
    <property type="entry name" value="GH17980P-RELATED"/>
    <property type="match status" value="1"/>
</dbReference>
<evidence type="ECO:0000313" key="2">
    <source>
        <dbReference type="EMBL" id="MBB4910902.1"/>
    </source>
</evidence>
<dbReference type="RefSeq" id="WP_184814920.1">
    <property type="nucleotide sequence ID" value="NZ_JACHJQ010000008.1"/>
</dbReference>
<protein>
    <submittedName>
        <fullName evidence="2">D-threo-aldose 1-dehydrogenase</fullName>
        <ecNumber evidence="2">1.1.1.122</ecNumber>
    </submittedName>
</protein>
<dbReference type="Proteomes" id="UP000520767">
    <property type="component" value="Unassembled WGS sequence"/>
</dbReference>
<dbReference type="EMBL" id="JACHJQ010000008">
    <property type="protein sequence ID" value="MBB4910902.1"/>
    <property type="molecule type" value="Genomic_DNA"/>
</dbReference>
<dbReference type="GO" id="GO:0005829">
    <property type="term" value="C:cytosol"/>
    <property type="evidence" value="ECO:0007669"/>
    <property type="project" value="TreeGrafter"/>
</dbReference>
<dbReference type="GO" id="GO:0047834">
    <property type="term" value="F:D-threo-aldose 1-dehydrogenase activity"/>
    <property type="evidence" value="ECO:0007669"/>
    <property type="project" value="UniProtKB-EC"/>
</dbReference>
<dbReference type="InterPro" id="IPR020471">
    <property type="entry name" value="AKR"/>
</dbReference>
<keyword evidence="3" id="KW-1185">Reference proteome</keyword>